<keyword evidence="2" id="KW-1185">Reference proteome</keyword>
<gene>
    <name evidence="1" type="ORF">MJO28_012772</name>
</gene>
<evidence type="ECO:0000313" key="1">
    <source>
        <dbReference type="EMBL" id="KAI7940487.1"/>
    </source>
</evidence>
<accession>A0ACC0DWG2</accession>
<comment type="caution">
    <text evidence="1">The sequence shown here is derived from an EMBL/GenBank/DDBJ whole genome shotgun (WGS) entry which is preliminary data.</text>
</comment>
<dbReference type="EMBL" id="CM045877">
    <property type="protein sequence ID" value="KAI7940487.1"/>
    <property type="molecule type" value="Genomic_DNA"/>
</dbReference>
<reference evidence="2" key="1">
    <citation type="journal article" date="2018" name="BMC Genomics">
        <title>Genomic insights into host adaptation between the wheat stripe rust pathogen (Puccinia striiformis f. sp. tritici) and the barley stripe rust pathogen (Puccinia striiformis f. sp. hordei).</title>
        <authorList>
            <person name="Xia C."/>
            <person name="Wang M."/>
            <person name="Yin C."/>
            <person name="Cornejo O.E."/>
            <person name="Hulbert S.H."/>
            <person name="Chen X."/>
        </authorList>
    </citation>
    <scope>NUCLEOTIDE SEQUENCE [LARGE SCALE GENOMIC DNA]</scope>
    <source>
        <strain evidence="2">93-210</strain>
    </source>
</reference>
<reference evidence="2" key="2">
    <citation type="journal article" date="2018" name="Mol. Plant Microbe Interact.">
        <title>Genome sequence resources for the wheat stripe rust pathogen (Puccinia striiformis f. sp. tritici) and the barley stripe rust pathogen (Puccinia striiformis f. sp. hordei).</title>
        <authorList>
            <person name="Xia C."/>
            <person name="Wang M."/>
            <person name="Yin C."/>
            <person name="Cornejo O.E."/>
            <person name="Hulbert S.H."/>
            <person name="Chen X."/>
        </authorList>
    </citation>
    <scope>NUCLEOTIDE SEQUENCE [LARGE SCALE GENOMIC DNA]</scope>
    <source>
        <strain evidence="2">93-210</strain>
    </source>
</reference>
<reference evidence="1 2" key="3">
    <citation type="journal article" date="2022" name="Microbiol. Spectr.">
        <title>Folding features and dynamics of 3D genome architecture in plant fungal pathogens.</title>
        <authorList>
            <person name="Xia C."/>
        </authorList>
    </citation>
    <scope>NUCLEOTIDE SEQUENCE [LARGE SCALE GENOMIC DNA]</scope>
    <source>
        <strain evidence="1 2">93-210</strain>
    </source>
</reference>
<name>A0ACC0DWG2_9BASI</name>
<protein>
    <submittedName>
        <fullName evidence="1">Uncharacterized protein</fullName>
    </submittedName>
</protein>
<organism evidence="1 2">
    <name type="scientific">Puccinia striiformis f. sp. tritici</name>
    <dbReference type="NCBI Taxonomy" id="168172"/>
    <lineage>
        <taxon>Eukaryota</taxon>
        <taxon>Fungi</taxon>
        <taxon>Dikarya</taxon>
        <taxon>Basidiomycota</taxon>
        <taxon>Pucciniomycotina</taxon>
        <taxon>Pucciniomycetes</taxon>
        <taxon>Pucciniales</taxon>
        <taxon>Pucciniaceae</taxon>
        <taxon>Puccinia</taxon>
    </lineage>
</organism>
<dbReference type="Proteomes" id="UP001060170">
    <property type="component" value="Chromosome 13"/>
</dbReference>
<proteinExistence type="predicted"/>
<evidence type="ECO:0000313" key="2">
    <source>
        <dbReference type="Proteomes" id="UP001060170"/>
    </source>
</evidence>
<sequence length="229" mass="26196">MKDLNRLALPAVPTILPTPVSDKLTHHLSYPFSAHLFPDCKSYSVKMDQEMIQRTEDALQAVTPEDLPLFQRFFELMVDAYLELATHPLRGRFDDSENAYYFGNLFDIEDLLESIEASASQPLQSLVDEWDVLIGNLEAARATSFEWRQSKIQERLDTLRHITPLTLESKPLSQVSECAICREEFSESEQILVQLPCHPSHLFHRDCIQNWLGKTCSCPMCRVELVLAG</sequence>